<comment type="similarity">
    <text evidence="2">Belongs to the ABC-4 integral membrane protein family. LolC/E subfamily.</text>
</comment>
<evidence type="ECO:0000259" key="8">
    <source>
        <dbReference type="Pfam" id="PF02687"/>
    </source>
</evidence>
<dbReference type="InterPro" id="IPR025857">
    <property type="entry name" value="MacB_PCD"/>
</dbReference>
<feature type="transmembrane region" description="Helical" evidence="7">
    <location>
        <begin position="20"/>
        <end position="40"/>
    </location>
</feature>
<feature type="transmembrane region" description="Helical" evidence="7">
    <location>
        <begin position="302"/>
        <end position="330"/>
    </location>
</feature>
<sequence length="385" mass="41779">MKLAYNIAIRFLKSSKGQTVLIALGIAVGVSVQIFIGSLIQGLQIGLLDKTIGNTSHITITSKTDDKLIDDWKSKSDKLVGIDGIKDISVASDFNAFLNSQSNDYAILVRGFNMDDADRIYNIKNRIYEGTFPKGEDEIILGKEFQKESDVKLGDNVDITTATGSKKAVKIVGFYDLKVASINKNWVMTTLKTSQELFKFEDKITAIEMKVNDPFNADEISSIINSNFFGEELKVENWKEENEQLLSGLKGQSVSSIMIQVFVLIAVLLGIASVLAISVVQKSKQIGILKAMGIKDKTASQIFLFQGAILGVLGAILGVALGIGLLFIFTKFAVNADGTPVVDIYIDYKFIGFSGIIAIISATLAALIPAIKSSKLSPMEVIKNG</sequence>
<dbReference type="Pfam" id="PF02687">
    <property type="entry name" value="FtsX"/>
    <property type="match status" value="1"/>
</dbReference>
<dbReference type="GO" id="GO:0044874">
    <property type="term" value="P:lipoprotein localization to outer membrane"/>
    <property type="evidence" value="ECO:0007669"/>
    <property type="project" value="TreeGrafter"/>
</dbReference>
<evidence type="ECO:0000256" key="3">
    <source>
        <dbReference type="ARBA" id="ARBA00022475"/>
    </source>
</evidence>
<evidence type="ECO:0000313" key="10">
    <source>
        <dbReference type="EMBL" id="MBE6060137.1"/>
    </source>
</evidence>
<evidence type="ECO:0000256" key="7">
    <source>
        <dbReference type="SAM" id="Phobius"/>
    </source>
</evidence>
<dbReference type="Proteomes" id="UP000768462">
    <property type="component" value="Unassembled WGS sequence"/>
</dbReference>
<name>A0A927W431_9CLOT</name>
<evidence type="ECO:0000313" key="11">
    <source>
        <dbReference type="Proteomes" id="UP000768462"/>
    </source>
</evidence>
<dbReference type="EMBL" id="SVCM01000091">
    <property type="protein sequence ID" value="MBE6060137.1"/>
    <property type="molecule type" value="Genomic_DNA"/>
</dbReference>
<gene>
    <name evidence="10" type="ORF">E7215_08195</name>
</gene>
<feature type="domain" description="MacB-like periplasmic core" evidence="9">
    <location>
        <begin position="19"/>
        <end position="223"/>
    </location>
</feature>
<dbReference type="PANTHER" id="PTHR30489:SF0">
    <property type="entry name" value="LIPOPROTEIN-RELEASING SYSTEM TRANSMEMBRANE PROTEIN LOLE"/>
    <property type="match status" value="1"/>
</dbReference>
<evidence type="ECO:0000259" key="9">
    <source>
        <dbReference type="Pfam" id="PF12704"/>
    </source>
</evidence>
<dbReference type="GO" id="GO:0098797">
    <property type="term" value="C:plasma membrane protein complex"/>
    <property type="evidence" value="ECO:0007669"/>
    <property type="project" value="TreeGrafter"/>
</dbReference>
<feature type="transmembrane region" description="Helical" evidence="7">
    <location>
        <begin position="350"/>
        <end position="371"/>
    </location>
</feature>
<dbReference type="InterPro" id="IPR003838">
    <property type="entry name" value="ABC3_permease_C"/>
</dbReference>
<keyword evidence="3" id="KW-1003">Cell membrane</keyword>
<keyword evidence="5 7" id="KW-1133">Transmembrane helix</keyword>
<proteinExistence type="inferred from homology"/>
<evidence type="ECO:0000256" key="1">
    <source>
        <dbReference type="ARBA" id="ARBA00004651"/>
    </source>
</evidence>
<dbReference type="AlphaFoldDB" id="A0A927W431"/>
<comment type="subcellular location">
    <subcellularLocation>
        <location evidence="1">Cell membrane</location>
        <topology evidence="1">Multi-pass membrane protein</topology>
    </subcellularLocation>
</comment>
<comment type="caution">
    <text evidence="10">The sequence shown here is derived from an EMBL/GenBank/DDBJ whole genome shotgun (WGS) entry which is preliminary data.</text>
</comment>
<organism evidence="10 11">
    <name type="scientific">Clostridium sulfidigenes</name>
    <dbReference type="NCBI Taxonomy" id="318464"/>
    <lineage>
        <taxon>Bacteria</taxon>
        <taxon>Bacillati</taxon>
        <taxon>Bacillota</taxon>
        <taxon>Clostridia</taxon>
        <taxon>Eubacteriales</taxon>
        <taxon>Clostridiaceae</taxon>
        <taxon>Clostridium</taxon>
    </lineage>
</organism>
<dbReference type="InterPro" id="IPR051447">
    <property type="entry name" value="Lipoprotein-release_system"/>
</dbReference>
<dbReference type="PANTHER" id="PTHR30489">
    <property type="entry name" value="LIPOPROTEIN-RELEASING SYSTEM TRANSMEMBRANE PROTEIN LOLE"/>
    <property type="match status" value="1"/>
</dbReference>
<evidence type="ECO:0000256" key="6">
    <source>
        <dbReference type="ARBA" id="ARBA00023136"/>
    </source>
</evidence>
<evidence type="ECO:0000256" key="4">
    <source>
        <dbReference type="ARBA" id="ARBA00022692"/>
    </source>
</evidence>
<reference evidence="10" key="1">
    <citation type="submission" date="2019-04" db="EMBL/GenBank/DDBJ databases">
        <title>Evolution of Biomass-Degrading Anaerobic Consortia Revealed by Metagenomics.</title>
        <authorList>
            <person name="Peng X."/>
        </authorList>
    </citation>
    <scope>NUCLEOTIDE SEQUENCE</scope>
    <source>
        <strain evidence="10">SIG254</strain>
    </source>
</reference>
<feature type="transmembrane region" description="Helical" evidence="7">
    <location>
        <begin position="257"/>
        <end position="281"/>
    </location>
</feature>
<evidence type="ECO:0000256" key="5">
    <source>
        <dbReference type="ARBA" id="ARBA00022989"/>
    </source>
</evidence>
<keyword evidence="6 7" id="KW-0472">Membrane</keyword>
<keyword evidence="4 7" id="KW-0812">Transmembrane</keyword>
<accession>A0A927W431</accession>
<evidence type="ECO:0000256" key="2">
    <source>
        <dbReference type="ARBA" id="ARBA00005236"/>
    </source>
</evidence>
<feature type="domain" description="ABC3 transporter permease C-terminal" evidence="8">
    <location>
        <begin position="258"/>
        <end position="378"/>
    </location>
</feature>
<protein>
    <submittedName>
        <fullName evidence="10">ABC transporter permease</fullName>
    </submittedName>
</protein>
<dbReference type="Pfam" id="PF12704">
    <property type="entry name" value="MacB_PCD"/>
    <property type="match status" value="1"/>
</dbReference>